<dbReference type="PANTHER" id="PTHR31862:SF1">
    <property type="entry name" value="UPF0261 DOMAIN PROTEIN (AFU_ORTHOLOGUE AFUA_1G10120)"/>
    <property type="match status" value="1"/>
</dbReference>
<dbReference type="PIRSF" id="PIRSF033271">
    <property type="entry name" value="UCP033271"/>
    <property type="match status" value="1"/>
</dbReference>
<evidence type="ECO:0000313" key="4">
    <source>
        <dbReference type="Proteomes" id="UP001341444"/>
    </source>
</evidence>
<dbReference type="Gene3D" id="3.40.50.12020">
    <property type="entry name" value="Uncharacterised protein family UPF0261, NN domain"/>
    <property type="match status" value="1"/>
</dbReference>
<dbReference type="PANTHER" id="PTHR31862">
    <property type="entry name" value="UPF0261 DOMAIN PROTEIN (AFU_ORTHOLOGUE AFUA_1G10120)"/>
    <property type="match status" value="1"/>
</dbReference>
<proteinExistence type="predicted"/>
<evidence type="ECO:0000313" key="3">
    <source>
        <dbReference type="EMBL" id="MED1205558.1"/>
    </source>
</evidence>
<dbReference type="EMBL" id="JARMAB010000037">
    <property type="protein sequence ID" value="MED1205558.1"/>
    <property type="molecule type" value="Genomic_DNA"/>
</dbReference>
<reference evidence="3 4" key="1">
    <citation type="submission" date="2023-03" db="EMBL/GenBank/DDBJ databases">
        <title>Bacillus Genome Sequencing.</title>
        <authorList>
            <person name="Dunlap C."/>
        </authorList>
    </citation>
    <scope>NUCLEOTIDE SEQUENCE [LARGE SCALE GENOMIC DNA]</scope>
    <source>
        <strain evidence="3 4">B-23453</strain>
    </source>
</reference>
<dbReference type="RefSeq" id="WP_066265329.1">
    <property type="nucleotide sequence ID" value="NZ_JARMAB010000037.1"/>
</dbReference>
<dbReference type="Pfam" id="PF06792">
    <property type="entry name" value="UPF0261"/>
    <property type="match status" value="1"/>
</dbReference>
<comment type="caution">
    <text evidence="3">The sequence shown here is derived from an EMBL/GenBank/DDBJ whole genome shotgun (WGS) entry which is preliminary data.</text>
</comment>
<sequence>MATVVVLGTLDTKGNEHNFVNQIIRKTSCDVVLIDIGVLGQPQTQPDINREEVALAGGVEIEELVKRNDRGFAMEVMAIGATKIIRQLHQDGKLDGILALGGSGGASIATHAMRALPIGVPKLMVSTVASGDTKPYVGESDITMMYSVVDIAGINSISGKILNNAAIAIAEMAKASCTIQPQKENKPLISITMFGVTTPCVLRASKWLEKKGYEVVVFSANGVGGRAMEALMKDGFISAVLDVTTTELADELVGGELSAGQDRLEMAGQLGIPQVVSLGALDMVNFGPVDTLPTHFHGRKIYKHNPNVTLMRTTVEECDQLGKIIAYKLNRAKGPVSVFIPLKGISAIAKKGEVFYDPQADQALIDSLKESLDPHIDLVVMDTHINDPAFAEEMAKKLHELYSNYKKIGVLNYE</sequence>
<organism evidence="3 4">
    <name type="scientific">Heyndrickxia acidicola</name>
    <dbReference type="NCBI Taxonomy" id="209389"/>
    <lineage>
        <taxon>Bacteria</taxon>
        <taxon>Bacillati</taxon>
        <taxon>Bacillota</taxon>
        <taxon>Bacilli</taxon>
        <taxon>Bacillales</taxon>
        <taxon>Bacillaceae</taxon>
        <taxon>Heyndrickxia</taxon>
    </lineage>
</organism>
<feature type="domain" description="UPF0261" evidence="2">
    <location>
        <begin position="186"/>
        <end position="401"/>
    </location>
</feature>
<protein>
    <submittedName>
        <fullName evidence="3">Tm-1-like ATP-binding domain-containing protein</fullName>
    </submittedName>
</protein>
<dbReference type="Proteomes" id="UP001341444">
    <property type="component" value="Unassembled WGS sequence"/>
</dbReference>
<name>A0ABU6MPJ3_9BACI</name>
<accession>A0ABU6MPJ3</accession>
<dbReference type="InterPro" id="IPR051353">
    <property type="entry name" value="Tobamovirus_resist_UPF0261"/>
</dbReference>
<dbReference type="InterPro" id="IPR044122">
    <property type="entry name" value="UPF0261_N"/>
</dbReference>
<dbReference type="InterPro" id="IPR056778">
    <property type="entry name" value="UPF0261_C"/>
</dbReference>
<feature type="domain" description="UPF0261" evidence="1">
    <location>
        <begin position="3"/>
        <end position="175"/>
    </location>
</feature>
<dbReference type="NCBIfam" id="NF002674">
    <property type="entry name" value="PRK02399.1-2"/>
    <property type="match status" value="1"/>
</dbReference>
<dbReference type="Pfam" id="PF23189">
    <property type="entry name" value="UPF0261_C"/>
    <property type="match status" value="1"/>
</dbReference>
<evidence type="ECO:0000259" key="2">
    <source>
        <dbReference type="Pfam" id="PF23189"/>
    </source>
</evidence>
<evidence type="ECO:0000259" key="1">
    <source>
        <dbReference type="Pfam" id="PF06792"/>
    </source>
</evidence>
<gene>
    <name evidence="3" type="ORF">P4T90_21210</name>
</gene>
<dbReference type="CDD" id="cd15488">
    <property type="entry name" value="Tm-1-like"/>
    <property type="match status" value="1"/>
</dbReference>
<dbReference type="InterPro" id="IPR008322">
    <property type="entry name" value="UPF0261"/>
</dbReference>
<keyword evidence="4" id="KW-1185">Reference proteome</keyword>
<dbReference type="Gene3D" id="3.40.50.12030">
    <property type="entry name" value="Uncharacterised protein family UPF0261, NC domain"/>
    <property type="match status" value="1"/>
</dbReference>